<feature type="transmembrane region" description="Helical" evidence="6">
    <location>
        <begin position="183"/>
        <end position="209"/>
    </location>
</feature>
<evidence type="ECO:0000256" key="5">
    <source>
        <dbReference type="ARBA" id="ARBA00038359"/>
    </source>
</evidence>
<protein>
    <recommendedName>
        <fullName evidence="7">Rhodopsin domain-containing protein</fullName>
    </recommendedName>
</protein>
<gene>
    <name evidence="8" type="ORF">QBC36DRAFT_391530</name>
</gene>
<comment type="similarity">
    <text evidence="5">Belongs to the SAT4 family.</text>
</comment>
<evidence type="ECO:0000259" key="7">
    <source>
        <dbReference type="Pfam" id="PF20684"/>
    </source>
</evidence>
<organism evidence="8 9">
    <name type="scientific">Triangularia setosa</name>
    <dbReference type="NCBI Taxonomy" id="2587417"/>
    <lineage>
        <taxon>Eukaryota</taxon>
        <taxon>Fungi</taxon>
        <taxon>Dikarya</taxon>
        <taxon>Ascomycota</taxon>
        <taxon>Pezizomycotina</taxon>
        <taxon>Sordariomycetes</taxon>
        <taxon>Sordariomycetidae</taxon>
        <taxon>Sordariales</taxon>
        <taxon>Podosporaceae</taxon>
        <taxon>Triangularia</taxon>
    </lineage>
</organism>
<dbReference type="Proteomes" id="UP001302321">
    <property type="component" value="Unassembled WGS sequence"/>
</dbReference>
<dbReference type="InterPro" id="IPR052337">
    <property type="entry name" value="SAT4-like"/>
</dbReference>
<keyword evidence="3 6" id="KW-1133">Transmembrane helix</keyword>
<dbReference type="GO" id="GO:0016020">
    <property type="term" value="C:membrane"/>
    <property type="evidence" value="ECO:0007669"/>
    <property type="project" value="UniProtKB-SubCell"/>
</dbReference>
<feature type="domain" description="Rhodopsin" evidence="7">
    <location>
        <begin position="42"/>
        <end position="246"/>
    </location>
</feature>
<evidence type="ECO:0000256" key="4">
    <source>
        <dbReference type="ARBA" id="ARBA00023136"/>
    </source>
</evidence>
<proteinExistence type="inferred from homology"/>
<feature type="transmembrane region" description="Helical" evidence="6">
    <location>
        <begin position="221"/>
        <end position="241"/>
    </location>
</feature>
<dbReference type="InterPro" id="IPR049326">
    <property type="entry name" value="Rhodopsin_dom_fungi"/>
</dbReference>
<evidence type="ECO:0000256" key="2">
    <source>
        <dbReference type="ARBA" id="ARBA00022692"/>
    </source>
</evidence>
<keyword evidence="4 6" id="KW-0472">Membrane</keyword>
<feature type="transmembrane region" description="Helical" evidence="6">
    <location>
        <begin position="67"/>
        <end position="94"/>
    </location>
</feature>
<comment type="subcellular location">
    <subcellularLocation>
        <location evidence="1">Membrane</location>
        <topology evidence="1">Multi-pass membrane protein</topology>
    </subcellularLocation>
</comment>
<accession>A0AAN6VXJ7</accession>
<dbReference type="EMBL" id="MU866939">
    <property type="protein sequence ID" value="KAK4170607.1"/>
    <property type="molecule type" value="Genomic_DNA"/>
</dbReference>
<reference evidence="8" key="1">
    <citation type="journal article" date="2023" name="Mol. Phylogenet. Evol.">
        <title>Genome-scale phylogeny and comparative genomics of the fungal order Sordariales.</title>
        <authorList>
            <person name="Hensen N."/>
            <person name="Bonometti L."/>
            <person name="Westerberg I."/>
            <person name="Brannstrom I.O."/>
            <person name="Guillou S."/>
            <person name="Cros-Aarteil S."/>
            <person name="Calhoun S."/>
            <person name="Haridas S."/>
            <person name="Kuo A."/>
            <person name="Mondo S."/>
            <person name="Pangilinan J."/>
            <person name="Riley R."/>
            <person name="LaButti K."/>
            <person name="Andreopoulos B."/>
            <person name="Lipzen A."/>
            <person name="Chen C."/>
            <person name="Yan M."/>
            <person name="Daum C."/>
            <person name="Ng V."/>
            <person name="Clum A."/>
            <person name="Steindorff A."/>
            <person name="Ohm R.A."/>
            <person name="Martin F."/>
            <person name="Silar P."/>
            <person name="Natvig D.O."/>
            <person name="Lalanne C."/>
            <person name="Gautier V."/>
            <person name="Ament-Velasquez S.L."/>
            <person name="Kruys A."/>
            <person name="Hutchinson M.I."/>
            <person name="Powell A.J."/>
            <person name="Barry K."/>
            <person name="Miller A.N."/>
            <person name="Grigoriev I.V."/>
            <person name="Debuchy R."/>
            <person name="Gladieux P."/>
            <person name="Hiltunen Thoren M."/>
            <person name="Johannesson H."/>
        </authorList>
    </citation>
    <scope>NUCLEOTIDE SEQUENCE</scope>
    <source>
        <strain evidence="8">CBS 892.96</strain>
    </source>
</reference>
<dbReference type="PANTHER" id="PTHR33048">
    <property type="entry name" value="PTH11-LIKE INTEGRAL MEMBRANE PROTEIN (AFU_ORTHOLOGUE AFUA_5G11245)"/>
    <property type="match status" value="1"/>
</dbReference>
<evidence type="ECO:0000313" key="9">
    <source>
        <dbReference type="Proteomes" id="UP001302321"/>
    </source>
</evidence>
<keyword evidence="9" id="KW-1185">Reference proteome</keyword>
<sequence>MAWTERGVRLFACATTMVVLAATAVALRFISRGYVIRRLGLTDCYITHGLARHRSTITREEVEGYRFWMYINIIIGGTSLILTKISILLLFLDVFAIATARKITKFFLILVILYAIYLLTSNILFCIPISSFWELSASKDRCFPQDTKYFADAAINIALDFSIFCIPIPVVRAMTLPWRQKLWLYFIFALGFFVCIVSCIRLHFLWYVTVSPDKPLEGTHMAYWSTIEMNVAIILACIPTLKPLMAKIFPWYLGDSHVAL</sequence>
<evidence type="ECO:0000256" key="6">
    <source>
        <dbReference type="SAM" id="Phobius"/>
    </source>
</evidence>
<reference evidence="8" key="2">
    <citation type="submission" date="2023-05" db="EMBL/GenBank/DDBJ databases">
        <authorList>
            <consortium name="Lawrence Berkeley National Laboratory"/>
            <person name="Steindorff A."/>
            <person name="Hensen N."/>
            <person name="Bonometti L."/>
            <person name="Westerberg I."/>
            <person name="Brannstrom I.O."/>
            <person name="Guillou S."/>
            <person name="Cros-Aarteil S."/>
            <person name="Calhoun S."/>
            <person name="Haridas S."/>
            <person name="Kuo A."/>
            <person name="Mondo S."/>
            <person name="Pangilinan J."/>
            <person name="Riley R."/>
            <person name="Labutti K."/>
            <person name="Andreopoulos B."/>
            <person name="Lipzen A."/>
            <person name="Chen C."/>
            <person name="Yanf M."/>
            <person name="Daum C."/>
            <person name="Ng V."/>
            <person name="Clum A."/>
            <person name="Ohm R."/>
            <person name="Martin F."/>
            <person name="Silar P."/>
            <person name="Natvig D."/>
            <person name="Lalanne C."/>
            <person name="Gautier V."/>
            <person name="Ament-Velasquez S.L."/>
            <person name="Kruys A."/>
            <person name="Hutchinson M.I."/>
            <person name="Powell A.J."/>
            <person name="Barry K."/>
            <person name="Miller A.N."/>
            <person name="Grigoriev I.V."/>
            <person name="Debuchy R."/>
            <person name="Gladieux P."/>
            <person name="Thoren M.H."/>
            <person name="Johannesson H."/>
        </authorList>
    </citation>
    <scope>NUCLEOTIDE SEQUENCE</scope>
    <source>
        <strain evidence="8">CBS 892.96</strain>
    </source>
</reference>
<feature type="transmembrane region" description="Helical" evidence="6">
    <location>
        <begin position="153"/>
        <end position="171"/>
    </location>
</feature>
<comment type="caution">
    <text evidence="8">The sequence shown here is derived from an EMBL/GenBank/DDBJ whole genome shotgun (WGS) entry which is preliminary data.</text>
</comment>
<keyword evidence="2 6" id="KW-0812">Transmembrane</keyword>
<feature type="transmembrane region" description="Helical" evidence="6">
    <location>
        <begin position="106"/>
        <end position="133"/>
    </location>
</feature>
<dbReference type="Pfam" id="PF20684">
    <property type="entry name" value="Fung_rhodopsin"/>
    <property type="match status" value="1"/>
</dbReference>
<evidence type="ECO:0000313" key="8">
    <source>
        <dbReference type="EMBL" id="KAK4170607.1"/>
    </source>
</evidence>
<dbReference type="PANTHER" id="PTHR33048:SF47">
    <property type="entry name" value="INTEGRAL MEMBRANE PROTEIN-RELATED"/>
    <property type="match status" value="1"/>
</dbReference>
<dbReference type="AlphaFoldDB" id="A0AAN6VXJ7"/>
<evidence type="ECO:0000256" key="3">
    <source>
        <dbReference type="ARBA" id="ARBA00022989"/>
    </source>
</evidence>
<evidence type="ECO:0000256" key="1">
    <source>
        <dbReference type="ARBA" id="ARBA00004141"/>
    </source>
</evidence>
<name>A0AAN6VXJ7_9PEZI</name>